<dbReference type="EMBL" id="JAQGEF010000020">
    <property type="protein sequence ID" value="MDA3615984.1"/>
    <property type="molecule type" value="Genomic_DNA"/>
</dbReference>
<comment type="caution">
    <text evidence="3">The sequence shown here is derived from an EMBL/GenBank/DDBJ whole genome shotgun (WGS) entry which is preliminary data.</text>
</comment>
<dbReference type="Pfam" id="PF19572">
    <property type="entry name" value="PorV"/>
    <property type="match status" value="1"/>
</dbReference>
<evidence type="ECO:0000256" key="1">
    <source>
        <dbReference type="SAM" id="SignalP"/>
    </source>
</evidence>
<protein>
    <submittedName>
        <fullName evidence="3">Type IX secretion system outer membrane channel protein PorV</fullName>
    </submittedName>
</protein>
<sequence length="388" mass="42458">MNLKLKAAFLLLPFLPFSELVAQAQPINVVTSAVPFLRISPDARSGAMGDIGIATSPDANSQFWNVAKTPFNEKKGGISLTYTPWLKDIGVSDVYLAALNGYYKLDEESAVTASLRYFNLGNIEFTDFSGNTLSTGKPTEVGIDVGYSRKLSDKFGIGASLRYINSNLARGYSGTSGQTYKAASTIAADLGLFYNNVNDIGQGFRAGLSLSNLGGRVSYTDNALERDYIPANMGIGFSYTKVFDENNKIMFGLDLNKLLVPTPPMASSTGDPDEDDRINAENLAKYYNKSIVNSWFSSFGDSNNELKEVQVSVGGEYNYADQFFVRAGYFYEDKTKGNRKYFTAGLGLKFNVFGINMSYLVPSGNGVNRNPLSNTLRFSLTFDFDDAK</sequence>
<feature type="signal peptide" evidence="1">
    <location>
        <begin position="1"/>
        <end position="24"/>
    </location>
</feature>
<dbReference type="NCBIfam" id="NF033710">
    <property type="entry name" value="T9SS_OM_PorV"/>
    <property type="match status" value="1"/>
</dbReference>
<dbReference type="Proteomes" id="UP001210231">
    <property type="component" value="Unassembled WGS sequence"/>
</dbReference>
<dbReference type="InterPro" id="IPR047799">
    <property type="entry name" value="T9SS_OM_PorV"/>
</dbReference>
<dbReference type="Gene3D" id="2.40.160.60">
    <property type="entry name" value="Outer membrane protein transport protein (OMPP1/FadL/TodX)"/>
    <property type="match status" value="1"/>
</dbReference>
<dbReference type="SUPFAM" id="SSF56935">
    <property type="entry name" value="Porins"/>
    <property type="match status" value="1"/>
</dbReference>
<proteinExistence type="predicted"/>
<gene>
    <name evidence="3" type="primary">porV</name>
    <name evidence="3" type="ORF">O3P16_14310</name>
</gene>
<organism evidence="3 4">
    <name type="scientific">Polluticaenibacter yanchengensis</name>
    <dbReference type="NCBI Taxonomy" id="3014562"/>
    <lineage>
        <taxon>Bacteria</taxon>
        <taxon>Pseudomonadati</taxon>
        <taxon>Bacteroidota</taxon>
        <taxon>Chitinophagia</taxon>
        <taxon>Chitinophagales</taxon>
        <taxon>Chitinophagaceae</taxon>
        <taxon>Polluticaenibacter</taxon>
    </lineage>
</organism>
<evidence type="ECO:0000259" key="2">
    <source>
        <dbReference type="Pfam" id="PF19572"/>
    </source>
</evidence>
<evidence type="ECO:0000313" key="4">
    <source>
        <dbReference type="Proteomes" id="UP001210231"/>
    </source>
</evidence>
<name>A0ABT4UMB1_9BACT</name>
<evidence type="ECO:0000313" key="3">
    <source>
        <dbReference type="EMBL" id="MDA3615984.1"/>
    </source>
</evidence>
<dbReference type="RefSeq" id="WP_407032313.1">
    <property type="nucleotide sequence ID" value="NZ_JAQGEF010000020.1"/>
</dbReference>
<feature type="domain" description="Type IX secretion system protein PorV" evidence="2">
    <location>
        <begin position="25"/>
        <end position="264"/>
    </location>
</feature>
<keyword evidence="1" id="KW-0732">Signal</keyword>
<feature type="chain" id="PRO_5047019583" evidence="1">
    <location>
        <begin position="25"/>
        <end position="388"/>
    </location>
</feature>
<accession>A0ABT4UMB1</accession>
<keyword evidence="4" id="KW-1185">Reference proteome</keyword>
<dbReference type="NCBIfam" id="NF033709">
    <property type="entry name" value="PorV_fam"/>
    <property type="match status" value="1"/>
</dbReference>
<dbReference type="InterPro" id="IPR045741">
    <property type="entry name" value="PorV"/>
</dbReference>
<reference evidence="3 4" key="1">
    <citation type="submission" date="2022-12" db="EMBL/GenBank/DDBJ databases">
        <title>Chitinophagaceae gen. sp. nov., a new member of the family Chitinophagaceae, isolated from soil in a chemical factory.</title>
        <authorList>
            <person name="Ke Z."/>
        </authorList>
    </citation>
    <scope>NUCLEOTIDE SEQUENCE [LARGE SCALE GENOMIC DNA]</scope>
    <source>
        <strain evidence="3 4">LY-5</strain>
    </source>
</reference>